<dbReference type="OrthoDB" id="2449457at2"/>
<dbReference type="Pfam" id="PF10026">
    <property type="entry name" value="DUF2268"/>
    <property type="match status" value="1"/>
</dbReference>
<evidence type="ECO:0000313" key="3">
    <source>
        <dbReference type="Proteomes" id="UP000247150"/>
    </source>
</evidence>
<dbReference type="EMBL" id="QGTW01000022">
    <property type="protein sequence ID" value="PWW19117.1"/>
    <property type="molecule type" value="Genomic_DNA"/>
</dbReference>
<gene>
    <name evidence="2" type="ORF">DFO73_1225</name>
</gene>
<dbReference type="AlphaFoldDB" id="A0A2V2ZIA5"/>
<name>A0A2V2ZIA5_9BACI</name>
<feature type="domain" description="DUF2268" evidence="1">
    <location>
        <begin position="21"/>
        <end position="209"/>
    </location>
</feature>
<evidence type="ECO:0000313" key="2">
    <source>
        <dbReference type="EMBL" id="PWW19117.1"/>
    </source>
</evidence>
<sequence>MYKPDRSSRNTFREFKEKETWHLAEKIYLKYKYKWAGPEIDVYIFPAAAGGLFSRKNGKSGVSFKNMLFLFLTPDIDEKELEALFVHEYHHSCRINRQKKNLEEYTLLDSIILEGLAEHSVEINVGKEYRGKWCTQYSKEEIVHFWRKILKDQLKVKKEDRLHQKLLYGEKPYPQLLGYAAGYEIIKEFREKKSFSTKLSFIAPSEYFVKQTIFKLDI</sequence>
<organism evidence="2 3">
    <name type="scientific">Cytobacillus oceanisediminis</name>
    <dbReference type="NCBI Taxonomy" id="665099"/>
    <lineage>
        <taxon>Bacteria</taxon>
        <taxon>Bacillati</taxon>
        <taxon>Bacillota</taxon>
        <taxon>Bacilli</taxon>
        <taxon>Bacillales</taxon>
        <taxon>Bacillaceae</taxon>
        <taxon>Cytobacillus</taxon>
    </lineage>
</organism>
<proteinExistence type="predicted"/>
<evidence type="ECO:0000259" key="1">
    <source>
        <dbReference type="Pfam" id="PF10026"/>
    </source>
</evidence>
<dbReference type="Proteomes" id="UP000247150">
    <property type="component" value="Unassembled WGS sequence"/>
</dbReference>
<dbReference type="RefSeq" id="WP_110067581.1">
    <property type="nucleotide sequence ID" value="NZ_QGTW01000022.1"/>
</dbReference>
<accession>A0A2V2ZIA5</accession>
<dbReference type="InterPro" id="IPR018728">
    <property type="entry name" value="DUF2268"/>
</dbReference>
<comment type="caution">
    <text evidence="2">The sequence shown here is derived from an EMBL/GenBank/DDBJ whole genome shotgun (WGS) entry which is preliminary data.</text>
</comment>
<reference evidence="2 3" key="1">
    <citation type="submission" date="2018-05" db="EMBL/GenBank/DDBJ databases">
        <title>Freshwater and sediment microbial communities from various areas in North America, analyzing microbe dynamics in response to fracking.</title>
        <authorList>
            <person name="Lamendella R."/>
        </authorList>
    </citation>
    <scope>NUCLEOTIDE SEQUENCE [LARGE SCALE GENOMIC DNA]</scope>
    <source>
        <strain evidence="2 3">15_TX</strain>
    </source>
</reference>
<protein>
    <submittedName>
        <fullName evidence="2">Uncharacterized protein YjaZ</fullName>
    </submittedName>
</protein>